<dbReference type="GO" id="GO:0042744">
    <property type="term" value="P:hydrogen peroxide catabolic process"/>
    <property type="evidence" value="ECO:0007669"/>
    <property type="project" value="UniProtKB-KW"/>
</dbReference>
<feature type="signal peptide" evidence="21">
    <location>
        <begin position="1"/>
        <end position="30"/>
    </location>
</feature>
<evidence type="ECO:0000256" key="6">
    <source>
        <dbReference type="ARBA" id="ARBA00022559"/>
    </source>
</evidence>
<feature type="active site" description="Proton acceptor" evidence="16">
    <location>
        <position position="74"/>
    </location>
</feature>
<dbReference type="PROSITE" id="PS00436">
    <property type="entry name" value="PEROXIDASE_2"/>
    <property type="match status" value="1"/>
</dbReference>
<evidence type="ECO:0000256" key="17">
    <source>
        <dbReference type="PIRSR" id="PIRSR600823-2"/>
    </source>
</evidence>
<feature type="binding site" evidence="18">
    <location>
        <position position="80"/>
    </location>
    <ligand>
        <name>Ca(2+)</name>
        <dbReference type="ChEBI" id="CHEBI:29108"/>
        <label>1</label>
    </ligand>
</feature>
<dbReference type="InterPro" id="IPR019793">
    <property type="entry name" value="Peroxidases_heam-ligand_BS"/>
</dbReference>
<gene>
    <name evidence="23" type="ORF">CASFOL_035832</name>
</gene>
<evidence type="ECO:0000313" key="23">
    <source>
        <dbReference type="EMBL" id="KAL3620920.1"/>
    </source>
</evidence>
<feature type="binding site" description="axial binding residue" evidence="18">
    <location>
        <position position="201"/>
    </location>
    <ligand>
        <name>heme b</name>
        <dbReference type="ChEBI" id="CHEBI:60344"/>
    </ligand>
    <ligandPart>
        <name>Fe</name>
        <dbReference type="ChEBI" id="CHEBI:18248"/>
    </ligandPart>
</feature>
<dbReference type="InterPro" id="IPR002016">
    <property type="entry name" value="Haem_peroxidase"/>
</dbReference>
<comment type="similarity">
    <text evidence="21">Belongs to the peroxidase family. Classical plant (class III) peroxidase subfamily.</text>
</comment>
<keyword evidence="13 20" id="KW-1015">Disulfide bond</keyword>
<accession>A0ABD3BW45</accession>
<dbReference type="PANTHER" id="PTHR31235">
    <property type="entry name" value="PEROXIDASE 25-RELATED"/>
    <property type="match status" value="1"/>
</dbReference>
<feature type="binding site" evidence="18">
    <location>
        <position position="202"/>
    </location>
    <ligand>
        <name>Ca(2+)</name>
        <dbReference type="ChEBI" id="CHEBI:29108"/>
        <label>2</label>
    </ligand>
</feature>
<evidence type="ECO:0000256" key="15">
    <source>
        <dbReference type="ARBA" id="ARBA00023324"/>
    </source>
</evidence>
<feature type="domain" description="Plant heme peroxidase family profile" evidence="22">
    <location>
        <begin position="33"/>
        <end position="337"/>
    </location>
</feature>
<evidence type="ECO:0000256" key="18">
    <source>
        <dbReference type="PIRSR" id="PIRSR600823-3"/>
    </source>
</evidence>
<feature type="binding site" evidence="18">
    <location>
        <position position="261"/>
    </location>
    <ligand>
        <name>Ca(2+)</name>
        <dbReference type="ChEBI" id="CHEBI:29108"/>
        <label>2</label>
    </ligand>
</feature>
<dbReference type="CDD" id="cd00693">
    <property type="entry name" value="secretory_peroxidase"/>
    <property type="match status" value="1"/>
</dbReference>
<evidence type="ECO:0000256" key="11">
    <source>
        <dbReference type="ARBA" id="ARBA00023002"/>
    </source>
</evidence>
<feature type="chain" id="PRO_5044531575" description="Peroxidase" evidence="21">
    <location>
        <begin position="31"/>
        <end position="337"/>
    </location>
</feature>
<keyword evidence="9 21" id="KW-0732">Signal</keyword>
<reference evidence="24" key="1">
    <citation type="journal article" date="2024" name="IScience">
        <title>Strigolactones Initiate the Formation of Haustorium-like Structures in Castilleja.</title>
        <authorList>
            <person name="Buerger M."/>
            <person name="Peterson D."/>
            <person name="Chory J."/>
        </authorList>
    </citation>
    <scope>NUCLEOTIDE SEQUENCE [LARGE SCALE GENOMIC DNA]</scope>
</reference>
<evidence type="ECO:0000313" key="24">
    <source>
        <dbReference type="Proteomes" id="UP001632038"/>
    </source>
</evidence>
<comment type="function">
    <text evidence="2">Removal of H(2)O(2), oxidation of toxic reductants, biosynthesis and degradation of lignin, suberization, auxin catabolism, response to environmental stresses such as wounding, pathogen attack and oxidative stress. These functions might be dependent on each isozyme/isoform in each plant tissue.</text>
</comment>
<evidence type="ECO:0000256" key="13">
    <source>
        <dbReference type="ARBA" id="ARBA00023157"/>
    </source>
</evidence>
<comment type="cofactor">
    <cofactor evidence="18 21">
        <name>Ca(2+)</name>
        <dbReference type="ChEBI" id="CHEBI:29108"/>
    </cofactor>
    <text evidence="18 21">Binds 2 calcium ions per subunit.</text>
</comment>
<dbReference type="FunFam" id="1.10.520.10:FF:000008">
    <property type="entry name" value="Peroxidase"/>
    <property type="match status" value="1"/>
</dbReference>
<comment type="cofactor">
    <cofactor evidence="18 21">
        <name>heme b</name>
        <dbReference type="ChEBI" id="CHEBI:60344"/>
    </cofactor>
    <text evidence="18 21">Binds 1 heme b (iron(II)-protoporphyrin IX) group per subunit.</text>
</comment>
<evidence type="ECO:0000256" key="8">
    <source>
        <dbReference type="ARBA" id="ARBA00022723"/>
    </source>
</evidence>
<evidence type="ECO:0000256" key="5">
    <source>
        <dbReference type="ARBA" id="ARBA00022525"/>
    </source>
</evidence>
<evidence type="ECO:0000256" key="20">
    <source>
        <dbReference type="PIRSR" id="PIRSR600823-5"/>
    </source>
</evidence>
<feature type="binding site" evidence="18">
    <location>
        <position position="84"/>
    </location>
    <ligand>
        <name>Ca(2+)</name>
        <dbReference type="ChEBI" id="CHEBI:29108"/>
        <label>1</label>
    </ligand>
</feature>
<dbReference type="FunFam" id="1.10.420.10:FF:000010">
    <property type="entry name" value="Peroxidase"/>
    <property type="match status" value="1"/>
</dbReference>
<dbReference type="SUPFAM" id="SSF48113">
    <property type="entry name" value="Heme-dependent peroxidases"/>
    <property type="match status" value="1"/>
</dbReference>
<dbReference type="GO" id="GO:0020037">
    <property type="term" value="F:heme binding"/>
    <property type="evidence" value="ECO:0007669"/>
    <property type="project" value="UniProtKB-UniRule"/>
</dbReference>
<dbReference type="Proteomes" id="UP001632038">
    <property type="component" value="Unassembled WGS sequence"/>
</dbReference>
<keyword evidence="5 21" id="KW-0964">Secreted</keyword>
<dbReference type="InterPro" id="IPR000823">
    <property type="entry name" value="Peroxidase_pln"/>
</dbReference>
<evidence type="ECO:0000256" key="12">
    <source>
        <dbReference type="ARBA" id="ARBA00023004"/>
    </source>
</evidence>
<keyword evidence="11 21" id="KW-0560">Oxidoreductase</keyword>
<dbReference type="Gene3D" id="1.10.420.10">
    <property type="entry name" value="Peroxidase, domain 2"/>
    <property type="match status" value="1"/>
</dbReference>
<keyword evidence="6 21" id="KW-0575">Peroxidase</keyword>
<dbReference type="EMBL" id="JAVIJP010000066">
    <property type="protein sequence ID" value="KAL3620920.1"/>
    <property type="molecule type" value="Genomic_DNA"/>
</dbReference>
<comment type="subcellular location">
    <subcellularLocation>
        <location evidence="21">Secreted</location>
    </subcellularLocation>
</comment>
<feature type="binding site" evidence="18">
    <location>
        <position position="82"/>
    </location>
    <ligand>
        <name>Ca(2+)</name>
        <dbReference type="ChEBI" id="CHEBI:29108"/>
        <label>1</label>
    </ligand>
</feature>
<dbReference type="GO" id="GO:0006979">
    <property type="term" value="P:response to oxidative stress"/>
    <property type="evidence" value="ECO:0007669"/>
    <property type="project" value="UniProtKB-UniRule"/>
</dbReference>
<keyword evidence="8 18" id="KW-0479">Metal-binding</keyword>
<feature type="disulfide bond" evidence="20">
    <location>
        <begin position="126"/>
        <end position="333"/>
    </location>
</feature>
<evidence type="ECO:0000256" key="1">
    <source>
        <dbReference type="ARBA" id="ARBA00000189"/>
    </source>
</evidence>
<dbReference type="InterPro" id="IPR033905">
    <property type="entry name" value="Secretory_peroxidase"/>
</dbReference>
<evidence type="ECO:0000256" key="21">
    <source>
        <dbReference type="RuleBase" id="RU362060"/>
    </source>
</evidence>
<evidence type="ECO:0000256" key="14">
    <source>
        <dbReference type="ARBA" id="ARBA00023180"/>
    </source>
</evidence>
<feature type="disulfide bond" evidence="20">
    <location>
        <begin position="76"/>
        <end position="81"/>
    </location>
</feature>
<keyword evidence="7 21" id="KW-0349">Heme</keyword>
<keyword evidence="24" id="KW-1185">Reference proteome</keyword>
<feature type="binding site" evidence="17">
    <location>
        <position position="171"/>
    </location>
    <ligand>
        <name>substrate</name>
    </ligand>
</feature>
<feature type="binding site" evidence="18">
    <location>
        <position position="75"/>
    </location>
    <ligand>
        <name>Ca(2+)</name>
        <dbReference type="ChEBI" id="CHEBI:29108"/>
        <label>1</label>
    </ligand>
</feature>
<dbReference type="InterPro" id="IPR019794">
    <property type="entry name" value="Peroxidases_AS"/>
</dbReference>
<feature type="binding site" evidence="18">
    <location>
        <position position="93"/>
    </location>
    <ligand>
        <name>Ca(2+)</name>
        <dbReference type="ChEBI" id="CHEBI:29108"/>
        <label>1</label>
    </ligand>
</feature>
<dbReference type="Gene3D" id="1.10.520.10">
    <property type="match status" value="1"/>
</dbReference>
<feature type="binding site" evidence="18">
    <location>
        <position position="253"/>
    </location>
    <ligand>
        <name>Ca(2+)</name>
        <dbReference type="ChEBI" id="CHEBI:29108"/>
        <label>2</label>
    </ligand>
</feature>
<dbReference type="Pfam" id="PF00141">
    <property type="entry name" value="peroxidase"/>
    <property type="match status" value="1"/>
</dbReference>
<dbReference type="PRINTS" id="PR00461">
    <property type="entry name" value="PLPEROXIDASE"/>
</dbReference>
<comment type="similarity">
    <text evidence="3">Belongs to the peroxidase family. Ascorbate peroxidase subfamily.</text>
</comment>
<evidence type="ECO:0000256" key="7">
    <source>
        <dbReference type="ARBA" id="ARBA00022617"/>
    </source>
</evidence>
<evidence type="ECO:0000259" key="22">
    <source>
        <dbReference type="PROSITE" id="PS50873"/>
    </source>
</evidence>
<dbReference type="GO" id="GO:0140825">
    <property type="term" value="F:lactoperoxidase activity"/>
    <property type="evidence" value="ECO:0007669"/>
    <property type="project" value="UniProtKB-EC"/>
</dbReference>
<dbReference type="PRINTS" id="PR00458">
    <property type="entry name" value="PEROXIDASE"/>
</dbReference>
<feature type="disulfide bond" evidence="20">
    <location>
        <begin position="43"/>
        <end position="120"/>
    </location>
</feature>
<evidence type="ECO:0000256" key="4">
    <source>
        <dbReference type="ARBA" id="ARBA00012313"/>
    </source>
</evidence>
<keyword evidence="10 18" id="KW-0106">Calcium</keyword>
<comment type="catalytic activity">
    <reaction evidence="1 21">
        <text>2 a phenolic donor + H2O2 = 2 a phenolic radical donor + 2 H2O</text>
        <dbReference type="Rhea" id="RHEA:56136"/>
        <dbReference type="ChEBI" id="CHEBI:15377"/>
        <dbReference type="ChEBI" id="CHEBI:16240"/>
        <dbReference type="ChEBI" id="CHEBI:139520"/>
        <dbReference type="ChEBI" id="CHEBI:139521"/>
        <dbReference type="EC" id="1.11.1.7"/>
    </reaction>
</comment>
<keyword evidence="15 21" id="KW-0376">Hydrogen peroxide</keyword>
<protein>
    <recommendedName>
        <fullName evidence="4 21">Peroxidase</fullName>
        <ecNumber evidence="4 21">1.11.1.7</ecNumber>
    </recommendedName>
</protein>
<dbReference type="EC" id="1.11.1.7" evidence="4 21"/>
<sequence length="337" mass="36479">MGFHLISLRLSLSFVTLTTFLVCFASLTRGQTGTTVGFYNNVCPQAESIVTATVQRNYKLDPSIAPKLLRMEFHDCFVRGCDGSILLDGPNAEKTAIPNLSLAAAFPVIEEAKKLLEAACPGIVSCADILALAARDSVVITDNFILKMSWPVPTGRRDGRVSLASDTANLPAPSDSVPVQIQKFSDKGLNITDLVTLVGAHTIGKTDCQFFSKRLYNFSGTGKADPSIDVKFLPSLRTQCPNGGNGTVRVALDPGSETRFDNQYFKNIIAHRAVLESDQRLLNTSSTNQVLQKYVGIQGFFGLNFKIQFRSAMVKMSNAGVLTGSQGEIRKVCNATN</sequence>
<dbReference type="AlphaFoldDB" id="A0ABD3BW45"/>
<proteinExistence type="inferred from homology"/>
<organism evidence="23 24">
    <name type="scientific">Castilleja foliolosa</name>
    <dbReference type="NCBI Taxonomy" id="1961234"/>
    <lineage>
        <taxon>Eukaryota</taxon>
        <taxon>Viridiplantae</taxon>
        <taxon>Streptophyta</taxon>
        <taxon>Embryophyta</taxon>
        <taxon>Tracheophyta</taxon>
        <taxon>Spermatophyta</taxon>
        <taxon>Magnoliopsida</taxon>
        <taxon>eudicotyledons</taxon>
        <taxon>Gunneridae</taxon>
        <taxon>Pentapetalae</taxon>
        <taxon>asterids</taxon>
        <taxon>lamiids</taxon>
        <taxon>Lamiales</taxon>
        <taxon>Orobanchaceae</taxon>
        <taxon>Pedicularideae</taxon>
        <taxon>Castillejinae</taxon>
        <taxon>Castilleja</taxon>
    </lineage>
</organism>
<dbReference type="PROSITE" id="PS50873">
    <property type="entry name" value="PEROXIDASE_4"/>
    <property type="match status" value="1"/>
</dbReference>
<feature type="disulfide bond" evidence="20">
    <location>
        <begin position="208"/>
        <end position="240"/>
    </location>
</feature>
<feature type="binding site" evidence="18">
    <location>
        <position position="78"/>
    </location>
    <ligand>
        <name>Ca(2+)</name>
        <dbReference type="ChEBI" id="CHEBI:29108"/>
        <label>1</label>
    </ligand>
</feature>
<dbReference type="GO" id="GO:0005576">
    <property type="term" value="C:extracellular region"/>
    <property type="evidence" value="ECO:0007669"/>
    <property type="project" value="UniProtKB-SubCell"/>
</dbReference>
<feature type="site" description="Transition state stabilizer" evidence="19">
    <location>
        <position position="70"/>
    </location>
</feature>
<dbReference type="GO" id="GO:0046872">
    <property type="term" value="F:metal ion binding"/>
    <property type="evidence" value="ECO:0007669"/>
    <property type="project" value="UniProtKB-UniRule"/>
</dbReference>
<evidence type="ECO:0000256" key="2">
    <source>
        <dbReference type="ARBA" id="ARBA00002322"/>
    </source>
</evidence>
<evidence type="ECO:0000256" key="19">
    <source>
        <dbReference type="PIRSR" id="PIRSR600823-4"/>
    </source>
</evidence>
<evidence type="ECO:0000256" key="16">
    <source>
        <dbReference type="PIRSR" id="PIRSR600823-1"/>
    </source>
</evidence>
<keyword evidence="14" id="KW-0325">Glycoprotein</keyword>
<evidence type="ECO:0000256" key="9">
    <source>
        <dbReference type="ARBA" id="ARBA00022729"/>
    </source>
</evidence>
<comment type="caution">
    <text evidence="23">The sequence shown here is derived from an EMBL/GenBank/DDBJ whole genome shotgun (WGS) entry which is preliminary data.</text>
</comment>
<dbReference type="InterPro" id="IPR010255">
    <property type="entry name" value="Haem_peroxidase_sf"/>
</dbReference>
<evidence type="ECO:0000256" key="10">
    <source>
        <dbReference type="ARBA" id="ARBA00022837"/>
    </source>
</evidence>
<dbReference type="PROSITE" id="PS00435">
    <property type="entry name" value="PEROXIDASE_1"/>
    <property type="match status" value="1"/>
</dbReference>
<name>A0ABD3BW45_9LAMI</name>
<evidence type="ECO:0000256" key="3">
    <source>
        <dbReference type="ARBA" id="ARBA00006873"/>
    </source>
</evidence>
<keyword evidence="12 18" id="KW-0408">Iron</keyword>